<comment type="caution">
    <text evidence="1">The sequence shown here is derived from an EMBL/GenBank/DDBJ whole genome shotgun (WGS) entry which is preliminary data.</text>
</comment>
<dbReference type="InterPro" id="IPR009351">
    <property type="entry name" value="AlkZ-like"/>
</dbReference>
<protein>
    <submittedName>
        <fullName evidence="1">Uncharacterized protein</fullName>
    </submittedName>
</protein>
<dbReference type="EMBL" id="BNJG01000003">
    <property type="protein sequence ID" value="GHO58982.1"/>
    <property type="molecule type" value="Genomic_DNA"/>
</dbReference>
<accession>A0ABQ3V2I3</accession>
<keyword evidence="2" id="KW-1185">Reference proteome</keyword>
<dbReference type="Proteomes" id="UP000654345">
    <property type="component" value="Unassembled WGS sequence"/>
</dbReference>
<dbReference type="PANTHER" id="PTHR38479">
    <property type="entry name" value="LMO0824 PROTEIN"/>
    <property type="match status" value="1"/>
</dbReference>
<sequence>MGAWPSIEPEQALQELVRRYLRAYGPAAVEDFARWCWNGEGRSQAKQLFQSMKDEFEEVDVEG</sequence>
<evidence type="ECO:0000313" key="2">
    <source>
        <dbReference type="Proteomes" id="UP000654345"/>
    </source>
</evidence>
<dbReference type="RefSeq" id="WP_201375213.1">
    <property type="nucleotide sequence ID" value="NZ_BNJG01000003.1"/>
</dbReference>
<evidence type="ECO:0000313" key="1">
    <source>
        <dbReference type="EMBL" id="GHO58982.1"/>
    </source>
</evidence>
<gene>
    <name evidence="1" type="ORF">KSB_74570</name>
</gene>
<organism evidence="1 2">
    <name type="scientific">Ktedonobacter robiniae</name>
    <dbReference type="NCBI Taxonomy" id="2778365"/>
    <lineage>
        <taxon>Bacteria</taxon>
        <taxon>Bacillati</taxon>
        <taxon>Chloroflexota</taxon>
        <taxon>Ktedonobacteria</taxon>
        <taxon>Ktedonobacterales</taxon>
        <taxon>Ktedonobacteraceae</taxon>
        <taxon>Ktedonobacter</taxon>
    </lineage>
</organism>
<dbReference type="PANTHER" id="PTHR38479:SF2">
    <property type="entry name" value="WINGED HELIX DNA-BINDING DOMAIN-CONTAINING PROTEIN"/>
    <property type="match status" value="1"/>
</dbReference>
<dbReference type="Pfam" id="PF06224">
    <property type="entry name" value="AlkZ-like"/>
    <property type="match status" value="1"/>
</dbReference>
<reference evidence="1 2" key="1">
    <citation type="journal article" date="2021" name="Int. J. Syst. Evol. Microbiol.">
        <title>Reticulibacter mediterranei gen. nov., sp. nov., within the new family Reticulibacteraceae fam. nov., and Ktedonospora formicarum gen. nov., sp. nov., Ktedonobacter robiniae sp. nov., Dictyobacter formicarum sp. nov. and Dictyobacter arantiisoli sp. nov., belonging to the class Ktedonobacteria.</title>
        <authorList>
            <person name="Yabe S."/>
            <person name="Zheng Y."/>
            <person name="Wang C.M."/>
            <person name="Sakai Y."/>
            <person name="Abe K."/>
            <person name="Yokota A."/>
            <person name="Donadio S."/>
            <person name="Cavaletti L."/>
            <person name="Monciardini P."/>
        </authorList>
    </citation>
    <scope>NUCLEOTIDE SEQUENCE [LARGE SCALE GENOMIC DNA]</scope>
    <source>
        <strain evidence="1 2">SOSP1-30</strain>
    </source>
</reference>
<name>A0ABQ3V2I3_9CHLR</name>
<proteinExistence type="predicted"/>